<reference evidence="1 2" key="1">
    <citation type="submission" date="2019-05" db="EMBL/GenBank/DDBJ databases">
        <title>Emergence of the Ug99 lineage of the wheat stem rust pathogen through somatic hybridization.</title>
        <authorList>
            <person name="Li F."/>
            <person name="Upadhyaya N.M."/>
            <person name="Sperschneider J."/>
            <person name="Matny O."/>
            <person name="Nguyen-Phuc H."/>
            <person name="Mago R."/>
            <person name="Raley C."/>
            <person name="Miller M.E."/>
            <person name="Silverstein K.A.T."/>
            <person name="Henningsen E."/>
            <person name="Hirsch C.D."/>
            <person name="Visser B."/>
            <person name="Pretorius Z.A."/>
            <person name="Steffenson B.J."/>
            <person name="Schwessinger B."/>
            <person name="Dodds P.N."/>
            <person name="Figueroa M."/>
        </authorList>
    </citation>
    <scope>NUCLEOTIDE SEQUENCE [LARGE SCALE GENOMIC DNA]</scope>
    <source>
        <strain evidence="1">21-0</strain>
    </source>
</reference>
<protein>
    <submittedName>
        <fullName evidence="1">Uncharacterized protein</fullName>
    </submittedName>
</protein>
<dbReference type="AlphaFoldDB" id="A0A5B0LL53"/>
<gene>
    <name evidence="1" type="ORF">PGT21_021422</name>
</gene>
<comment type="caution">
    <text evidence="1">The sequence shown here is derived from an EMBL/GenBank/DDBJ whole genome shotgun (WGS) entry which is preliminary data.</text>
</comment>
<keyword evidence="2" id="KW-1185">Reference proteome</keyword>
<sequence length="89" mass="9861">MQYSKGILSNLYEGPSPVMYRHEAGRDKHYNSDTASTGRWSKFRSVLLAVHPNSSPDDNGGLPKQAILTGSVWHLVLDGLTLHSIPWIS</sequence>
<dbReference type="EMBL" id="VSWC01000197">
    <property type="protein sequence ID" value="KAA1065005.1"/>
    <property type="molecule type" value="Genomic_DNA"/>
</dbReference>
<accession>A0A5B0LL53</accession>
<organism evidence="1 2">
    <name type="scientific">Puccinia graminis f. sp. tritici</name>
    <dbReference type="NCBI Taxonomy" id="56615"/>
    <lineage>
        <taxon>Eukaryota</taxon>
        <taxon>Fungi</taxon>
        <taxon>Dikarya</taxon>
        <taxon>Basidiomycota</taxon>
        <taxon>Pucciniomycotina</taxon>
        <taxon>Pucciniomycetes</taxon>
        <taxon>Pucciniales</taxon>
        <taxon>Pucciniaceae</taxon>
        <taxon>Puccinia</taxon>
    </lineage>
</organism>
<proteinExistence type="predicted"/>
<dbReference type="Proteomes" id="UP000324748">
    <property type="component" value="Unassembled WGS sequence"/>
</dbReference>
<name>A0A5B0LL53_PUCGR</name>
<evidence type="ECO:0000313" key="2">
    <source>
        <dbReference type="Proteomes" id="UP000324748"/>
    </source>
</evidence>
<evidence type="ECO:0000313" key="1">
    <source>
        <dbReference type="EMBL" id="KAA1065005.1"/>
    </source>
</evidence>